<dbReference type="SUPFAM" id="SSF49498">
    <property type="entry name" value="alpha-Amylase inhibitor tendamistat"/>
    <property type="match status" value="1"/>
</dbReference>
<dbReference type="InterPro" id="IPR036379">
    <property type="entry name" value="A-amylase_inhib_sf"/>
</dbReference>
<gene>
    <name evidence="2" type="ORF">BLA60_21675</name>
</gene>
<organism evidence="2 3">
    <name type="scientific">Actinophytocola xinjiangensis</name>
    <dbReference type="NCBI Taxonomy" id="485602"/>
    <lineage>
        <taxon>Bacteria</taxon>
        <taxon>Bacillati</taxon>
        <taxon>Actinomycetota</taxon>
        <taxon>Actinomycetes</taxon>
        <taxon>Pseudonocardiales</taxon>
        <taxon>Pseudonocardiaceae</taxon>
    </lineage>
</organism>
<keyword evidence="3" id="KW-1185">Reference proteome</keyword>
<evidence type="ECO:0008006" key="4">
    <source>
        <dbReference type="Google" id="ProtNLM"/>
    </source>
</evidence>
<dbReference type="Proteomes" id="UP000185696">
    <property type="component" value="Unassembled WGS sequence"/>
</dbReference>
<feature type="signal peptide" evidence="1">
    <location>
        <begin position="1"/>
        <end position="22"/>
    </location>
</feature>
<proteinExistence type="predicted"/>
<dbReference type="EMBL" id="MSIF01000010">
    <property type="protein sequence ID" value="OLF09183.1"/>
    <property type="molecule type" value="Genomic_DNA"/>
</dbReference>
<keyword evidence="1" id="KW-0732">Signal</keyword>
<dbReference type="GO" id="GO:0015066">
    <property type="term" value="F:alpha-amylase inhibitor activity"/>
    <property type="evidence" value="ECO:0007669"/>
    <property type="project" value="InterPro"/>
</dbReference>
<name>A0A7Z0WKV9_9PSEU</name>
<feature type="chain" id="PRO_5038744337" description="Alpha amylase inhibitor" evidence="1">
    <location>
        <begin position="23"/>
        <end position="109"/>
    </location>
</feature>
<dbReference type="RefSeq" id="WP_075134773.1">
    <property type="nucleotide sequence ID" value="NZ_MSIF01000010.1"/>
</dbReference>
<protein>
    <recommendedName>
        <fullName evidence="4">Alpha amylase inhibitor</fullName>
    </recommendedName>
</protein>
<sequence>MGRKTVVGAILAVLAGAAVATAAPAAAQPAASPGVAAVECGLNIHTTPWEPYFGSLRYYSYYNCAAQPVVVRLYSPEGGWFPCYTVNPAEIRDLGVTSANGFPLDVATC</sequence>
<dbReference type="AlphaFoldDB" id="A0A7Z0WKV9"/>
<reference evidence="2 3" key="1">
    <citation type="submission" date="2016-12" db="EMBL/GenBank/DDBJ databases">
        <title>The draft genome sequence of Actinophytocola xinjiangensis.</title>
        <authorList>
            <person name="Wang W."/>
            <person name="Yuan L."/>
        </authorList>
    </citation>
    <scope>NUCLEOTIDE SEQUENCE [LARGE SCALE GENOMIC DNA]</scope>
    <source>
        <strain evidence="2 3">CGMCC 4.4663</strain>
    </source>
</reference>
<accession>A0A7Z0WKV9</accession>
<comment type="caution">
    <text evidence="2">The sequence shown here is derived from an EMBL/GenBank/DDBJ whole genome shotgun (WGS) entry which is preliminary data.</text>
</comment>
<evidence type="ECO:0000313" key="3">
    <source>
        <dbReference type="Proteomes" id="UP000185696"/>
    </source>
</evidence>
<evidence type="ECO:0000313" key="2">
    <source>
        <dbReference type="EMBL" id="OLF09183.1"/>
    </source>
</evidence>
<evidence type="ECO:0000256" key="1">
    <source>
        <dbReference type="SAM" id="SignalP"/>
    </source>
</evidence>